<sequence>MTILFEFLETRHFRFAARFKYAVSNLAILPVFIERDQRVQLRAARRREVDLALQTDKSLRNRGLVDVYNEKVQEHGDPTHLIFTDARLVGNVGDYMLGATAVVALFLHSHVLNFAAHVDSLQAALQREIDGVVGRDRLPSWPDHVRMPLTMATIWEMYRWKACTPFGLPRGAAEDTTIGGYHVPKGSVVVANYWAVHMSPKLWKDPENFDPSRFLKPDGSATTTRPEHIIAFSIGIPIAANTIEIKLLEHFSVD</sequence>
<dbReference type="PRINTS" id="PR00359">
    <property type="entry name" value="BP450"/>
</dbReference>
<dbReference type="InterPro" id="IPR036396">
    <property type="entry name" value="Cyt_P450_sf"/>
</dbReference>
<dbReference type="InterPro" id="IPR002397">
    <property type="entry name" value="Cyt_P450_B"/>
</dbReference>
<comment type="caution">
    <text evidence="5">The sequence shown here is derived from an EMBL/GenBank/DDBJ whole genome shotgun (WGS) entry which is preliminary data.</text>
</comment>
<dbReference type="SUPFAM" id="SSF48264">
    <property type="entry name" value="Cytochrome P450"/>
    <property type="match status" value="1"/>
</dbReference>
<dbReference type="Proteomes" id="UP000821853">
    <property type="component" value="Chromosome 4"/>
</dbReference>
<dbReference type="Pfam" id="PF00067">
    <property type="entry name" value="p450"/>
    <property type="match status" value="1"/>
</dbReference>
<evidence type="ECO:0000256" key="4">
    <source>
        <dbReference type="ARBA" id="ARBA00023033"/>
    </source>
</evidence>
<dbReference type="InterPro" id="IPR001128">
    <property type="entry name" value="Cyt_P450"/>
</dbReference>
<dbReference type="GO" id="GO:0016712">
    <property type="term" value="F:oxidoreductase activity, acting on paired donors, with incorporation or reduction of molecular oxygen, reduced flavin or flavoprotein as one donor, and incorporation of one atom of oxygen"/>
    <property type="evidence" value="ECO:0007669"/>
    <property type="project" value="TreeGrafter"/>
</dbReference>
<keyword evidence="3" id="KW-0408">Iron</keyword>
<accession>A0A9J6GDM7</accession>
<dbReference type="GO" id="GO:0006805">
    <property type="term" value="P:xenobiotic metabolic process"/>
    <property type="evidence" value="ECO:0007669"/>
    <property type="project" value="TreeGrafter"/>
</dbReference>
<comment type="similarity">
    <text evidence="1">Belongs to the cytochrome P450 family.</text>
</comment>
<evidence type="ECO:0000256" key="2">
    <source>
        <dbReference type="ARBA" id="ARBA00022723"/>
    </source>
</evidence>
<evidence type="ECO:0000313" key="6">
    <source>
        <dbReference type="Proteomes" id="UP000821853"/>
    </source>
</evidence>
<protein>
    <recommendedName>
        <fullName evidence="7">Cytochrome P450</fullName>
    </recommendedName>
</protein>
<dbReference type="VEuPathDB" id="VectorBase:HLOH_046925"/>
<dbReference type="PANTHER" id="PTHR24300">
    <property type="entry name" value="CYTOCHROME P450 508A4-RELATED"/>
    <property type="match status" value="1"/>
</dbReference>
<keyword evidence="2" id="KW-0479">Metal-binding</keyword>
<keyword evidence="4" id="KW-0560">Oxidoreductase</keyword>
<evidence type="ECO:0000256" key="3">
    <source>
        <dbReference type="ARBA" id="ARBA00023004"/>
    </source>
</evidence>
<dbReference type="GO" id="GO:0005737">
    <property type="term" value="C:cytoplasm"/>
    <property type="evidence" value="ECO:0007669"/>
    <property type="project" value="TreeGrafter"/>
</dbReference>
<proteinExistence type="inferred from homology"/>
<dbReference type="GO" id="GO:0020037">
    <property type="term" value="F:heme binding"/>
    <property type="evidence" value="ECO:0007669"/>
    <property type="project" value="InterPro"/>
</dbReference>
<keyword evidence="6" id="KW-1185">Reference proteome</keyword>
<dbReference type="PANTHER" id="PTHR24300:SF375">
    <property type="entry name" value="CYTOCHROME P450 FAMILY"/>
    <property type="match status" value="1"/>
</dbReference>
<dbReference type="OMA" id="HIIAFSI"/>
<evidence type="ECO:0008006" key="7">
    <source>
        <dbReference type="Google" id="ProtNLM"/>
    </source>
</evidence>
<dbReference type="GO" id="GO:0005506">
    <property type="term" value="F:iron ion binding"/>
    <property type="evidence" value="ECO:0007669"/>
    <property type="project" value="InterPro"/>
</dbReference>
<organism evidence="5 6">
    <name type="scientific">Haemaphysalis longicornis</name>
    <name type="common">Bush tick</name>
    <dbReference type="NCBI Taxonomy" id="44386"/>
    <lineage>
        <taxon>Eukaryota</taxon>
        <taxon>Metazoa</taxon>
        <taxon>Ecdysozoa</taxon>
        <taxon>Arthropoda</taxon>
        <taxon>Chelicerata</taxon>
        <taxon>Arachnida</taxon>
        <taxon>Acari</taxon>
        <taxon>Parasitiformes</taxon>
        <taxon>Ixodida</taxon>
        <taxon>Ixodoidea</taxon>
        <taxon>Ixodidae</taxon>
        <taxon>Haemaphysalinae</taxon>
        <taxon>Haemaphysalis</taxon>
    </lineage>
</organism>
<evidence type="ECO:0000313" key="5">
    <source>
        <dbReference type="EMBL" id="KAH9373613.1"/>
    </source>
</evidence>
<keyword evidence="4" id="KW-0503">Monooxygenase</keyword>
<dbReference type="Gene3D" id="1.10.630.10">
    <property type="entry name" value="Cytochrome P450"/>
    <property type="match status" value="1"/>
</dbReference>
<dbReference type="InterPro" id="IPR050182">
    <property type="entry name" value="Cytochrome_P450_fam2"/>
</dbReference>
<name>A0A9J6GDM7_HAELO</name>
<reference evidence="5 6" key="1">
    <citation type="journal article" date="2020" name="Cell">
        <title>Large-Scale Comparative Analyses of Tick Genomes Elucidate Their Genetic Diversity and Vector Capacities.</title>
        <authorList>
            <consortium name="Tick Genome and Microbiome Consortium (TIGMIC)"/>
            <person name="Jia N."/>
            <person name="Wang J."/>
            <person name="Shi W."/>
            <person name="Du L."/>
            <person name="Sun Y."/>
            <person name="Zhan W."/>
            <person name="Jiang J.F."/>
            <person name="Wang Q."/>
            <person name="Zhang B."/>
            <person name="Ji P."/>
            <person name="Bell-Sakyi L."/>
            <person name="Cui X.M."/>
            <person name="Yuan T.T."/>
            <person name="Jiang B.G."/>
            <person name="Yang W.F."/>
            <person name="Lam T.T."/>
            <person name="Chang Q.C."/>
            <person name="Ding S.J."/>
            <person name="Wang X.J."/>
            <person name="Zhu J.G."/>
            <person name="Ruan X.D."/>
            <person name="Zhao L."/>
            <person name="Wei J.T."/>
            <person name="Ye R.Z."/>
            <person name="Que T.C."/>
            <person name="Du C.H."/>
            <person name="Zhou Y.H."/>
            <person name="Cheng J.X."/>
            <person name="Dai P.F."/>
            <person name="Guo W.B."/>
            <person name="Han X.H."/>
            <person name="Huang E.J."/>
            <person name="Li L.F."/>
            <person name="Wei W."/>
            <person name="Gao Y.C."/>
            <person name="Liu J.Z."/>
            <person name="Shao H.Z."/>
            <person name="Wang X."/>
            <person name="Wang C.C."/>
            <person name="Yang T.C."/>
            <person name="Huo Q.B."/>
            <person name="Li W."/>
            <person name="Chen H.Y."/>
            <person name="Chen S.E."/>
            <person name="Zhou L.G."/>
            <person name="Ni X.B."/>
            <person name="Tian J.H."/>
            <person name="Sheng Y."/>
            <person name="Liu T."/>
            <person name="Pan Y.S."/>
            <person name="Xia L.Y."/>
            <person name="Li J."/>
            <person name="Zhao F."/>
            <person name="Cao W.C."/>
        </authorList>
    </citation>
    <scope>NUCLEOTIDE SEQUENCE [LARGE SCALE GENOMIC DNA]</scope>
    <source>
        <strain evidence="5">HaeL-2018</strain>
    </source>
</reference>
<dbReference type="AlphaFoldDB" id="A0A9J6GDM7"/>
<dbReference type="OrthoDB" id="3934656at2759"/>
<dbReference type="EMBL" id="JABSTR010000006">
    <property type="protein sequence ID" value="KAH9373613.1"/>
    <property type="molecule type" value="Genomic_DNA"/>
</dbReference>
<evidence type="ECO:0000256" key="1">
    <source>
        <dbReference type="ARBA" id="ARBA00010617"/>
    </source>
</evidence>
<dbReference type="GO" id="GO:0006082">
    <property type="term" value="P:organic acid metabolic process"/>
    <property type="evidence" value="ECO:0007669"/>
    <property type="project" value="TreeGrafter"/>
</dbReference>
<gene>
    <name evidence="5" type="ORF">HPB48_014790</name>
</gene>